<keyword evidence="3" id="KW-0274">FAD</keyword>
<dbReference type="PANTHER" id="PTHR43004">
    <property type="entry name" value="TRK SYSTEM POTASSIUM UPTAKE PROTEIN"/>
    <property type="match status" value="1"/>
</dbReference>
<accession>A0A840I6Q0</accession>
<dbReference type="PANTHER" id="PTHR43004:SF19">
    <property type="entry name" value="BINDING MONOOXYGENASE, PUTATIVE (JCVI)-RELATED"/>
    <property type="match status" value="1"/>
</dbReference>
<dbReference type="GO" id="GO:0071949">
    <property type="term" value="F:FAD binding"/>
    <property type="evidence" value="ECO:0007669"/>
    <property type="project" value="InterPro"/>
</dbReference>
<name>A0A840I6Q0_9ACTN</name>
<dbReference type="SUPFAM" id="SSF51905">
    <property type="entry name" value="FAD/NAD(P)-binding domain"/>
    <property type="match status" value="1"/>
</dbReference>
<evidence type="ECO:0000259" key="4">
    <source>
        <dbReference type="Pfam" id="PF01494"/>
    </source>
</evidence>
<reference evidence="5 6" key="1">
    <citation type="submission" date="2020-08" db="EMBL/GenBank/DDBJ databases">
        <title>Genomic Encyclopedia of Archaeal and Bacterial Type Strains, Phase II (KMG-II): from individual species to whole genera.</title>
        <authorList>
            <person name="Goeker M."/>
        </authorList>
    </citation>
    <scope>NUCLEOTIDE SEQUENCE [LARGE SCALE GENOMIC DNA]</scope>
    <source>
        <strain evidence="5 6">DSM 23288</strain>
    </source>
</reference>
<organism evidence="5 6">
    <name type="scientific">Conexibacter arvalis</name>
    <dbReference type="NCBI Taxonomy" id="912552"/>
    <lineage>
        <taxon>Bacteria</taxon>
        <taxon>Bacillati</taxon>
        <taxon>Actinomycetota</taxon>
        <taxon>Thermoleophilia</taxon>
        <taxon>Solirubrobacterales</taxon>
        <taxon>Conexibacteraceae</taxon>
        <taxon>Conexibacter</taxon>
    </lineage>
</organism>
<evidence type="ECO:0000313" key="5">
    <source>
        <dbReference type="EMBL" id="MBB4660569.1"/>
    </source>
</evidence>
<proteinExistence type="predicted"/>
<comment type="caution">
    <text evidence="5">The sequence shown here is derived from an EMBL/GenBank/DDBJ whole genome shotgun (WGS) entry which is preliminary data.</text>
</comment>
<evidence type="ECO:0000256" key="1">
    <source>
        <dbReference type="ARBA" id="ARBA00001974"/>
    </source>
</evidence>
<dbReference type="Pfam" id="PF01494">
    <property type="entry name" value="FAD_binding_3"/>
    <property type="match status" value="1"/>
</dbReference>
<feature type="domain" description="FAD-binding" evidence="4">
    <location>
        <begin position="4"/>
        <end position="336"/>
    </location>
</feature>
<evidence type="ECO:0000256" key="2">
    <source>
        <dbReference type="ARBA" id="ARBA00022630"/>
    </source>
</evidence>
<dbReference type="AlphaFoldDB" id="A0A840I6Q0"/>
<dbReference type="Gene3D" id="3.30.70.2450">
    <property type="match status" value="1"/>
</dbReference>
<evidence type="ECO:0000313" key="6">
    <source>
        <dbReference type="Proteomes" id="UP000585272"/>
    </source>
</evidence>
<dbReference type="Gene3D" id="3.40.30.120">
    <property type="match status" value="1"/>
</dbReference>
<dbReference type="PROSITE" id="PS51257">
    <property type="entry name" value="PROKAR_LIPOPROTEIN"/>
    <property type="match status" value="1"/>
</dbReference>
<protein>
    <submittedName>
        <fullName evidence="5">2-polyprenyl-6-methoxyphenol hydroxylase-like FAD-dependent oxidoreductase</fullName>
    </submittedName>
</protein>
<dbReference type="GO" id="GO:0016709">
    <property type="term" value="F:oxidoreductase activity, acting on paired donors, with incorporation or reduction of molecular oxygen, NAD(P)H as one donor, and incorporation of one atom of oxygen"/>
    <property type="evidence" value="ECO:0007669"/>
    <property type="project" value="UniProtKB-ARBA"/>
</dbReference>
<comment type="cofactor">
    <cofactor evidence="1">
        <name>FAD</name>
        <dbReference type="ChEBI" id="CHEBI:57692"/>
    </cofactor>
</comment>
<dbReference type="InterPro" id="IPR050641">
    <property type="entry name" value="RIFMO-like"/>
</dbReference>
<dbReference type="Pfam" id="PF21274">
    <property type="entry name" value="Rng_hyd_C"/>
    <property type="match status" value="1"/>
</dbReference>
<keyword evidence="6" id="KW-1185">Reference proteome</keyword>
<keyword evidence="2" id="KW-0285">Flavoprotein</keyword>
<dbReference type="InterPro" id="IPR036188">
    <property type="entry name" value="FAD/NAD-bd_sf"/>
</dbReference>
<dbReference type="RefSeq" id="WP_183338011.1">
    <property type="nucleotide sequence ID" value="NZ_JACHNU010000001.1"/>
</dbReference>
<dbReference type="EMBL" id="JACHNU010000001">
    <property type="protein sequence ID" value="MBB4660569.1"/>
    <property type="molecule type" value="Genomic_DNA"/>
</dbReference>
<evidence type="ECO:0000256" key="3">
    <source>
        <dbReference type="ARBA" id="ARBA00022827"/>
    </source>
</evidence>
<dbReference type="PRINTS" id="PR00420">
    <property type="entry name" value="RNGMNOXGNASE"/>
</dbReference>
<dbReference type="Gene3D" id="3.50.50.60">
    <property type="entry name" value="FAD/NAD(P)-binding domain"/>
    <property type="match status" value="1"/>
</dbReference>
<dbReference type="InterPro" id="IPR002938">
    <property type="entry name" value="FAD-bd"/>
</dbReference>
<dbReference type="Proteomes" id="UP000585272">
    <property type="component" value="Unassembled WGS sequence"/>
</dbReference>
<gene>
    <name evidence="5" type="ORF">BDZ31_000142</name>
</gene>
<sequence length="510" mass="55303">MERRVVIAGGGPVGMWLACELRLAGVPTVVLEQSVEISPHSRALTVHPRTVETFALRGAHRQMLAEGGQLPSGHFAVLDERLEFDALDTDFKFTLTIPQARTTALLQERAIADGADVRRGHRFVGFVEEDGGLVVTAEGPEGEYTLGADYLVGCDGTRSTVRKSAGIEFVGTSFTALGALGDVRLADPPDSPVISRWSLEGTFMCVRLPDGNHRIAVHSPEDLRTDWPGDFTLEELRDRIQRIAGTDYGMHSPAWLSRYSNASRIASTYRKGRVLVAGDAAHQHMPAGGVGLNVGVQDAMNLGWKLAATFNGWAPESLLDSYHEERHPVGVELLEQSQAQTALFMDFTLQGGELRSFLARLIAERPQLKAGLTERLSGLHVRYAAPPGAHPLTGCRAPNLRLQDDQDLFSLLEPGRYVLIDFARVPGFDVRALDLGDAADRLARYRPQRPVPEPRAEWRQLSAALVRPDGCVAWASDETEADALVRETGLAAAAIAAPTPAASPAITTAH</sequence>